<keyword evidence="1" id="KW-1133">Transmembrane helix</keyword>
<dbReference type="Proteomes" id="UP000594380">
    <property type="component" value="Unassembled WGS sequence"/>
</dbReference>
<dbReference type="AlphaFoldDB" id="A0A7Y6MYF6"/>
<organism evidence="2 3">
    <name type="scientific">Paraburkholderia youngii</name>
    <dbReference type="NCBI Taxonomy" id="2782701"/>
    <lineage>
        <taxon>Bacteria</taxon>
        <taxon>Pseudomonadati</taxon>
        <taxon>Pseudomonadota</taxon>
        <taxon>Betaproteobacteria</taxon>
        <taxon>Burkholderiales</taxon>
        <taxon>Burkholderiaceae</taxon>
        <taxon>Paraburkholderia</taxon>
    </lineage>
</organism>
<sequence>MNLESVLRQFGDRYDRNARLYPSLLACLPFIVTVVALYGRALGVLGSTISSIAISFGCLFLLSDVARSRGKLVEKKLWEEWVAPLLPR</sequence>
<evidence type="ECO:0000256" key="1">
    <source>
        <dbReference type="SAM" id="Phobius"/>
    </source>
</evidence>
<protein>
    <submittedName>
        <fullName evidence="2">Uncharacterized protein</fullName>
    </submittedName>
</protein>
<dbReference type="EMBL" id="JAALDK010000001">
    <property type="protein sequence ID" value="NUX98890.1"/>
    <property type="molecule type" value="Genomic_DNA"/>
</dbReference>
<dbReference type="RefSeq" id="WP_176105607.1">
    <property type="nucleotide sequence ID" value="NZ_JAALDK010000001.1"/>
</dbReference>
<name>A0A7Y6MYF6_9BURK</name>
<comment type="caution">
    <text evidence="2">The sequence shown here is derived from an EMBL/GenBank/DDBJ whole genome shotgun (WGS) entry which is preliminary data.</text>
</comment>
<evidence type="ECO:0000313" key="2">
    <source>
        <dbReference type="EMBL" id="NUX98890.1"/>
    </source>
</evidence>
<keyword evidence="1" id="KW-0472">Membrane</keyword>
<reference evidence="2 3" key="1">
    <citation type="submission" date="2020-02" db="EMBL/GenBank/DDBJ databases">
        <title>Paraburkholderia simonii sp. nov. and Paraburkholderia youngii sp. nov. Brazilian and Mexican Mimosa-associated rhizobia.</title>
        <authorList>
            <person name="Mavima L."/>
            <person name="Beukes C.W."/>
            <person name="Chan W.Y."/>
            <person name="Palmer M."/>
            <person name="De Meyer S.E."/>
            <person name="James E.K."/>
            <person name="Venter S.N."/>
            <person name="Steenkamp E.T."/>
        </authorList>
    </citation>
    <scope>NUCLEOTIDE SEQUENCE [LARGE SCALE GENOMIC DNA]</scope>
    <source>
        <strain evidence="2 3">JPY169</strain>
    </source>
</reference>
<keyword evidence="1" id="KW-0812">Transmembrane</keyword>
<feature type="transmembrane region" description="Helical" evidence="1">
    <location>
        <begin position="20"/>
        <end position="38"/>
    </location>
</feature>
<dbReference type="GeneID" id="301099481"/>
<proteinExistence type="predicted"/>
<feature type="transmembrane region" description="Helical" evidence="1">
    <location>
        <begin position="44"/>
        <end position="62"/>
    </location>
</feature>
<accession>A0A7Y6MYF6</accession>
<evidence type="ECO:0000313" key="3">
    <source>
        <dbReference type="Proteomes" id="UP000594380"/>
    </source>
</evidence>
<gene>
    <name evidence="2" type="ORF">G5S42_03875</name>
</gene>